<dbReference type="InterPro" id="IPR003207">
    <property type="entry name" value="Ppandiol/glycerol_DeHydtase_su"/>
</dbReference>
<sequence length="141" mass="15715">MSETTLRPESDYPLSVRRPELLRTPRGLPLDDLTLSSVVDGDVTPEDLRITRETLRMQAQIAEGMHRPQAAANLRRAAELTSVSDERVLEMYNALRPNASTREELDALADELEALDAPECAAVVREAVDVYSRRNLLAEAD</sequence>
<organism evidence="1 2">
    <name type="scientific">Janibacter indicus</name>
    <dbReference type="NCBI Taxonomy" id="857417"/>
    <lineage>
        <taxon>Bacteria</taxon>
        <taxon>Bacillati</taxon>
        <taxon>Actinomycetota</taxon>
        <taxon>Actinomycetes</taxon>
        <taxon>Micrococcales</taxon>
        <taxon>Intrasporangiaceae</taxon>
        <taxon>Janibacter</taxon>
    </lineage>
</organism>
<dbReference type="SUPFAM" id="SSF47148">
    <property type="entry name" value="Diol dehydratase, gamma subunit"/>
    <property type="match status" value="1"/>
</dbReference>
<evidence type="ECO:0000313" key="2">
    <source>
        <dbReference type="Proteomes" id="UP000593998"/>
    </source>
</evidence>
<accession>A0A7L9IY78</accession>
<dbReference type="Proteomes" id="UP000593998">
    <property type="component" value="Chromosome"/>
</dbReference>
<dbReference type="AlphaFoldDB" id="A0A7L9IY78"/>
<reference evidence="1 2" key="1">
    <citation type="submission" date="2020-10" db="EMBL/GenBank/DDBJ databases">
        <title>Janibacter indicus TT2 genome sequence.</title>
        <authorList>
            <person name="Lee K."/>
            <person name="Ganzorig M."/>
        </authorList>
    </citation>
    <scope>NUCLEOTIDE SEQUENCE [LARGE SCALE GENOMIC DNA]</scope>
    <source>
        <strain evidence="1 2">TT2</strain>
    </source>
</reference>
<dbReference type="RefSeq" id="WP_192910500.1">
    <property type="nucleotide sequence ID" value="NZ_CP062789.1"/>
</dbReference>
<proteinExistence type="predicted"/>
<dbReference type="EMBL" id="CP062789">
    <property type="protein sequence ID" value="QOK21753.1"/>
    <property type="molecule type" value="Genomic_DNA"/>
</dbReference>
<dbReference type="Gene3D" id="1.10.1510.20">
    <property type="entry name" value="Propanediol/glycerol dehydratase, small subunit"/>
    <property type="match status" value="1"/>
</dbReference>
<gene>
    <name evidence="1" type="ORF">IGS73_11475</name>
</gene>
<protein>
    <submittedName>
        <fullName evidence="1">Diol dehydratase small subunit</fullName>
    </submittedName>
</protein>
<name>A0A7L9IY78_9MICO</name>
<dbReference type="InterPro" id="IPR036091">
    <property type="entry name" value="Prodiol/glycerol_DeHase__sf_su"/>
</dbReference>
<evidence type="ECO:0000313" key="1">
    <source>
        <dbReference type="EMBL" id="QOK21753.1"/>
    </source>
</evidence>
<dbReference type="Pfam" id="PF02287">
    <property type="entry name" value="Dehydratase_SU"/>
    <property type="match status" value="1"/>
</dbReference>